<dbReference type="Gene3D" id="3.10.310.10">
    <property type="entry name" value="Diaminopimelate Epimerase, Chain A, domain 1"/>
    <property type="match status" value="2"/>
</dbReference>
<dbReference type="AlphaFoldDB" id="F1C7R6"/>
<dbReference type="Pfam" id="PF02567">
    <property type="entry name" value="PhzC-PhzF"/>
    <property type="match status" value="1"/>
</dbReference>
<gene>
    <name evidence="2" type="primary">salZ</name>
</gene>
<name>F1C7R6_SALPI</name>
<protein>
    <submittedName>
        <fullName evidence="2">Epimerase</fullName>
    </submittedName>
</protein>
<dbReference type="InterPro" id="IPR003719">
    <property type="entry name" value="Phenazine_PhzF-like"/>
</dbReference>
<feature type="active site" evidence="1">
    <location>
        <position position="49"/>
    </location>
</feature>
<evidence type="ECO:0000256" key="1">
    <source>
        <dbReference type="PIRSR" id="PIRSR016184-1"/>
    </source>
</evidence>
<dbReference type="GO" id="GO:0016853">
    <property type="term" value="F:isomerase activity"/>
    <property type="evidence" value="ECO:0007669"/>
    <property type="project" value="TreeGrafter"/>
</dbReference>
<dbReference type="PIRSF" id="PIRSF016184">
    <property type="entry name" value="PhzC_PhzF"/>
    <property type="match status" value="1"/>
</dbReference>
<dbReference type="NCBIfam" id="TIGR00654">
    <property type="entry name" value="PhzF_family"/>
    <property type="match status" value="1"/>
</dbReference>
<dbReference type="EMBL" id="HQ215062">
    <property type="protein sequence ID" value="ADZ28481.1"/>
    <property type="molecule type" value="Genomic_DNA"/>
</dbReference>
<dbReference type="SUPFAM" id="SSF54506">
    <property type="entry name" value="Diaminopimelate epimerase-like"/>
    <property type="match status" value="1"/>
</dbReference>
<dbReference type="PANTHER" id="PTHR13774:SF32">
    <property type="entry name" value="ANTISENSE-ENHANCING SEQUENCE 1"/>
    <property type="match status" value="1"/>
</dbReference>
<organism evidence="2">
    <name type="scientific">Salinispora pacifica</name>
    <dbReference type="NCBI Taxonomy" id="351187"/>
    <lineage>
        <taxon>Bacteria</taxon>
        <taxon>Bacillati</taxon>
        <taxon>Actinomycetota</taxon>
        <taxon>Actinomycetes</taxon>
        <taxon>Micromonosporales</taxon>
        <taxon>Micromonosporaceae</taxon>
        <taxon>Salinispora</taxon>
    </lineage>
</organism>
<reference evidence="2" key="1">
    <citation type="journal article" date="2011" name="ChemBioChem">
        <title>The discovery of salinosporamide K from the Marine Bacterium "Salinispora pacifica" by genome mining gives insight into pathway evolution.</title>
        <authorList>
            <person name="Eustaquio A.S."/>
            <person name="Nam S.J."/>
            <person name="Penn K."/>
            <person name="Lechner A."/>
            <person name="Wilson M.C."/>
            <person name="Fenical W."/>
            <person name="Jensen P.R."/>
            <person name="Moore B.S."/>
        </authorList>
    </citation>
    <scope>NUCLEOTIDE SEQUENCE</scope>
    <source>
        <strain evidence="2">CNT-133</strain>
    </source>
</reference>
<evidence type="ECO:0000313" key="2">
    <source>
        <dbReference type="EMBL" id="ADZ28481.1"/>
    </source>
</evidence>
<accession>F1C7R6</accession>
<proteinExistence type="predicted"/>
<dbReference type="PANTHER" id="PTHR13774">
    <property type="entry name" value="PHENAZINE BIOSYNTHESIS PROTEIN"/>
    <property type="match status" value="1"/>
</dbReference>
<dbReference type="GO" id="GO:0005737">
    <property type="term" value="C:cytoplasm"/>
    <property type="evidence" value="ECO:0007669"/>
    <property type="project" value="TreeGrafter"/>
</dbReference>
<sequence length="296" mass="31821">MAVSRRRFVQVDVFAEEAYLGNPVAVVLDGDGISDEGMAQFARWTNLSETTFVLPSVVADYRLRIFTPGGEIPFAGHPTLGSAHAWLEESGRPHSDVLVQECGLGSVTVRRTGTGLSFAAPALRRDGPLTPDHLDRIVRALRIRPEQVVAHGWVDNGPGWAAVQLASADEVLAVDPDEQQMRGLMLGIVGAYPAGSPLQFEVRAFAAPAGVREDPVTGSLNAGIAQWLIGTGTAPRSYQAGQGARVGRRGVLTVNADGNAVWVGGRSTTCGMSFYPCRTQIRGYYRRVGWRRWPAA</sequence>